<comment type="caution">
    <text evidence="3">The sequence shown here is derived from an EMBL/GenBank/DDBJ whole genome shotgun (WGS) entry which is preliminary data.</text>
</comment>
<sequence length="123" mass="12217">MTDPTHPPVARHDYPTLPTPPEPPGYQRAPHYRLMLGCAAAAAVLAVGAAVVNFGPQPDPKLPSVPGLPSGLPTGLPGLPSGLPTGLPTDLPTDLPTGLPPGLPTGSPPRLPTGLPGLPGGSS</sequence>
<dbReference type="EMBL" id="JBFAUK010000026">
    <property type="protein sequence ID" value="MEV5510015.1"/>
    <property type="molecule type" value="Genomic_DNA"/>
</dbReference>
<keyword evidence="2" id="KW-1133">Transmembrane helix</keyword>
<evidence type="ECO:0000313" key="3">
    <source>
        <dbReference type="EMBL" id="MEV5510015.1"/>
    </source>
</evidence>
<evidence type="ECO:0000256" key="2">
    <source>
        <dbReference type="SAM" id="Phobius"/>
    </source>
</evidence>
<keyword evidence="2" id="KW-0812">Transmembrane</keyword>
<reference evidence="3 4" key="1">
    <citation type="submission" date="2024-06" db="EMBL/GenBank/DDBJ databases">
        <title>The Natural Products Discovery Center: Release of the First 8490 Sequenced Strains for Exploring Actinobacteria Biosynthetic Diversity.</title>
        <authorList>
            <person name="Kalkreuter E."/>
            <person name="Kautsar S.A."/>
            <person name="Yang D."/>
            <person name="Bader C.D."/>
            <person name="Teijaro C.N."/>
            <person name="Fluegel L."/>
            <person name="Davis C.M."/>
            <person name="Simpson J.R."/>
            <person name="Lauterbach L."/>
            <person name="Steele A.D."/>
            <person name="Gui C."/>
            <person name="Meng S."/>
            <person name="Li G."/>
            <person name="Viehrig K."/>
            <person name="Ye F."/>
            <person name="Su P."/>
            <person name="Kiefer A.F."/>
            <person name="Nichols A."/>
            <person name="Cepeda A.J."/>
            <person name="Yan W."/>
            <person name="Fan B."/>
            <person name="Jiang Y."/>
            <person name="Adhikari A."/>
            <person name="Zheng C.-J."/>
            <person name="Schuster L."/>
            <person name="Cowan T.M."/>
            <person name="Smanski M.J."/>
            <person name="Chevrette M.G."/>
            <person name="De Carvalho L.P.S."/>
            <person name="Shen B."/>
        </authorList>
    </citation>
    <scope>NUCLEOTIDE SEQUENCE [LARGE SCALE GENOMIC DNA]</scope>
    <source>
        <strain evidence="3 4">NPDC052347</strain>
    </source>
</reference>
<feature type="transmembrane region" description="Helical" evidence="2">
    <location>
        <begin position="34"/>
        <end position="54"/>
    </location>
</feature>
<feature type="compositionally biased region" description="Pro residues" evidence="1">
    <location>
        <begin position="98"/>
        <end position="111"/>
    </location>
</feature>
<dbReference type="Proteomes" id="UP001552594">
    <property type="component" value="Unassembled WGS sequence"/>
</dbReference>
<accession>A0ABV3K4P8</accession>
<feature type="region of interest" description="Disordered" evidence="1">
    <location>
        <begin position="53"/>
        <end position="123"/>
    </location>
</feature>
<evidence type="ECO:0000313" key="4">
    <source>
        <dbReference type="Proteomes" id="UP001552594"/>
    </source>
</evidence>
<proteinExistence type="predicted"/>
<name>A0ABV3K4P8_STRON</name>
<protein>
    <submittedName>
        <fullName evidence="3">Uncharacterized protein</fullName>
    </submittedName>
</protein>
<keyword evidence="4" id="KW-1185">Reference proteome</keyword>
<dbReference type="RefSeq" id="WP_153068633.1">
    <property type="nucleotide sequence ID" value="NZ_JBFAUK010000026.1"/>
</dbReference>
<feature type="compositionally biased region" description="Low complexity" evidence="1">
    <location>
        <begin position="64"/>
        <end position="97"/>
    </location>
</feature>
<evidence type="ECO:0000256" key="1">
    <source>
        <dbReference type="SAM" id="MobiDB-lite"/>
    </source>
</evidence>
<organism evidence="3 4">
    <name type="scientific">Streptomyces orinoci</name>
    <name type="common">Streptoverticillium orinoci</name>
    <dbReference type="NCBI Taxonomy" id="67339"/>
    <lineage>
        <taxon>Bacteria</taxon>
        <taxon>Bacillati</taxon>
        <taxon>Actinomycetota</taxon>
        <taxon>Actinomycetes</taxon>
        <taxon>Kitasatosporales</taxon>
        <taxon>Streptomycetaceae</taxon>
        <taxon>Streptomyces</taxon>
    </lineage>
</organism>
<feature type="region of interest" description="Disordered" evidence="1">
    <location>
        <begin position="1"/>
        <end position="29"/>
    </location>
</feature>
<gene>
    <name evidence="3" type="ORF">AB0L16_26865</name>
</gene>
<keyword evidence="2" id="KW-0472">Membrane</keyword>